<dbReference type="PANTHER" id="PTHR10948:SF23">
    <property type="entry name" value="TRANSPOSASE INSI FOR INSERTION SEQUENCE ELEMENT IS30A-RELATED"/>
    <property type="match status" value="1"/>
</dbReference>
<dbReference type="GO" id="GO:0004803">
    <property type="term" value="F:transposase activity"/>
    <property type="evidence" value="ECO:0007669"/>
    <property type="project" value="TreeGrafter"/>
</dbReference>
<evidence type="ECO:0000313" key="3">
    <source>
        <dbReference type="Proteomes" id="UP000280759"/>
    </source>
</evidence>
<dbReference type="GO" id="GO:0005829">
    <property type="term" value="C:cytosol"/>
    <property type="evidence" value="ECO:0007669"/>
    <property type="project" value="TreeGrafter"/>
</dbReference>
<dbReference type="Gene3D" id="1.10.10.60">
    <property type="entry name" value="Homeodomain-like"/>
    <property type="match status" value="1"/>
</dbReference>
<dbReference type="Pfam" id="PF13936">
    <property type="entry name" value="HTH_38"/>
    <property type="match status" value="1"/>
</dbReference>
<dbReference type="Proteomes" id="UP000280759">
    <property type="component" value="Unassembled WGS sequence"/>
</dbReference>
<dbReference type="InterPro" id="IPR051917">
    <property type="entry name" value="Transposase-Integrase"/>
</dbReference>
<dbReference type="PANTHER" id="PTHR10948">
    <property type="entry name" value="TRANSPOSASE"/>
    <property type="match status" value="1"/>
</dbReference>
<sequence length="84" mass="9966">MQDYYTPKGKHLTLTERRNIDRWLKEELSNREIARRLTKVPQTIHNDVKRGQVRQQVRQGEYELLTSLKKPIKTIVNAPLSRSP</sequence>
<dbReference type="InterPro" id="IPR025246">
    <property type="entry name" value="IS30-like_HTH"/>
</dbReference>
<reference evidence="2 3" key="1">
    <citation type="submission" date="2018-10" db="EMBL/GenBank/DDBJ databases">
        <authorList>
            <consortium name="Molecular Microbiology and Infection Unit (UMMI)"/>
            <person name="Machado M."/>
        </authorList>
    </citation>
    <scope>NUCLEOTIDE SEQUENCE [LARGE SCALE GENOMIC DNA]</scope>
    <source>
        <strain evidence="2">FMV2238.02</strain>
    </source>
</reference>
<dbReference type="EMBL" id="UXEP01000049">
    <property type="protein sequence ID" value="VDC43612.1"/>
    <property type="molecule type" value="Genomic_DNA"/>
</dbReference>
<protein>
    <recommendedName>
        <fullName evidence="1">Transposase IS30-like HTH domain-containing protein</fullName>
    </recommendedName>
</protein>
<organism evidence="2 3">
    <name type="scientific">Streptococcus canis</name>
    <dbReference type="NCBI Taxonomy" id="1329"/>
    <lineage>
        <taxon>Bacteria</taxon>
        <taxon>Bacillati</taxon>
        <taxon>Bacillota</taxon>
        <taxon>Bacilli</taxon>
        <taxon>Lactobacillales</taxon>
        <taxon>Streptococcaceae</taxon>
        <taxon>Streptococcus</taxon>
    </lineage>
</organism>
<accession>A0A3P5XT40</accession>
<evidence type="ECO:0000313" key="2">
    <source>
        <dbReference type="EMBL" id="VDC43612.1"/>
    </source>
</evidence>
<dbReference type="AlphaFoldDB" id="A0A3P5XT40"/>
<gene>
    <name evidence="2" type="ORF">FMV2238Y02_21270</name>
</gene>
<feature type="domain" description="Transposase IS30-like HTH" evidence="1">
    <location>
        <begin position="8"/>
        <end position="51"/>
    </location>
</feature>
<proteinExistence type="predicted"/>
<dbReference type="GO" id="GO:0032196">
    <property type="term" value="P:transposition"/>
    <property type="evidence" value="ECO:0007669"/>
    <property type="project" value="TreeGrafter"/>
</dbReference>
<name>A0A3P5XT40_STRCB</name>
<evidence type="ECO:0000259" key="1">
    <source>
        <dbReference type="Pfam" id="PF13936"/>
    </source>
</evidence>
<keyword evidence="3" id="KW-1185">Reference proteome</keyword>